<reference evidence="2" key="1">
    <citation type="submission" date="2022-08" db="EMBL/GenBank/DDBJ databases">
        <title>Genome sequencing of akame (Lates japonicus).</title>
        <authorList>
            <person name="Hashiguchi Y."/>
            <person name="Takahashi H."/>
        </authorList>
    </citation>
    <scope>NUCLEOTIDE SEQUENCE</scope>
    <source>
        <strain evidence="2">Kochi</strain>
    </source>
</reference>
<feature type="compositionally biased region" description="Acidic residues" evidence="1">
    <location>
        <begin position="58"/>
        <end position="70"/>
    </location>
</feature>
<dbReference type="GO" id="GO:0004497">
    <property type="term" value="F:monooxygenase activity"/>
    <property type="evidence" value="ECO:0007669"/>
    <property type="project" value="UniProtKB-KW"/>
</dbReference>
<sequence>MTDQCEVKTEPSSVGGILGKVRGKAVGSLNLGNFFASHKGYSRQGFDQLSTEGSDQERNDEDSSDSENEEYSALPPPQSTS</sequence>
<comment type="caution">
    <text evidence="2">The sequence shown here is derived from an EMBL/GenBank/DDBJ whole genome shotgun (WGS) entry which is preliminary data.</text>
</comment>
<protein>
    <submittedName>
        <fullName evidence="2">Peptidyl-glycine alpha-amidating monooxygenase isoform X1</fullName>
    </submittedName>
</protein>
<dbReference type="Proteomes" id="UP001279410">
    <property type="component" value="Unassembled WGS sequence"/>
</dbReference>
<keyword evidence="3" id="KW-1185">Reference proteome</keyword>
<feature type="region of interest" description="Disordered" evidence="1">
    <location>
        <begin position="41"/>
        <end position="81"/>
    </location>
</feature>
<dbReference type="AlphaFoldDB" id="A0AAD3MDW9"/>
<evidence type="ECO:0000256" key="1">
    <source>
        <dbReference type="SAM" id="MobiDB-lite"/>
    </source>
</evidence>
<keyword evidence="2" id="KW-0560">Oxidoreductase</keyword>
<proteinExistence type="predicted"/>
<accession>A0AAD3MDW9</accession>
<name>A0AAD3MDW9_LATJO</name>
<evidence type="ECO:0000313" key="3">
    <source>
        <dbReference type="Proteomes" id="UP001279410"/>
    </source>
</evidence>
<evidence type="ECO:0000313" key="2">
    <source>
        <dbReference type="EMBL" id="GLD51830.1"/>
    </source>
</evidence>
<gene>
    <name evidence="2" type="ORF">AKAME5_000481800</name>
</gene>
<keyword evidence="2" id="KW-0503">Monooxygenase</keyword>
<organism evidence="2 3">
    <name type="scientific">Lates japonicus</name>
    <name type="common">Japanese lates</name>
    <dbReference type="NCBI Taxonomy" id="270547"/>
    <lineage>
        <taxon>Eukaryota</taxon>
        <taxon>Metazoa</taxon>
        <taxon>Chordata</taxon>
        <taxon>Craniata</taxon>
        <taxon>Vertebrata</taxon>
        <taxon>Euteleostomi</taxon>
        <taxon>Actinopterygii</taxon>
        <taxon>Neopterygii</taxon>
        <taxon>Teleostei</taxon>
        <taxon>Neoteleostei</taxon>
        <taxon>Acanthomorphata</taxon>
        <taxon>Carangaria</taxon>
        <taxon>Carangaria incertae sedis</taxon>
        <taxon>Centropomidae</taxon>
        <taxon>Lates</taxon>
    </lineage>
</organism>
<dbReference type="EMBL" id="BRZM01000011">
    <property type="protein sequence ID" value="GLD51830.1"/>
    <property type="molecule type" value="Genomic_DNA"/>
</dbReference>